<dbReference type="Proteomes" id="UP000218231">
    <property type="component" value="Unassembled WGS sequence"/>
</dbReference>
<gene>
    <name evidence="3" type="ORF">WR25_11322</name>
</gene>
<feature type="signal peptide" evidence="2">
    <location>
        <begin position="1"/>
        <end position="23"/>
    </location>
</feature>
<protein>
    <submittedName>
        <fullName evidence="3">Uncharacterized protein</fullName>
    </submittedName>
</protein>
<evidence type="ECO:0000313" key="4">
    <source>
        <dbReference type="Proteomes" id="UP000218231"/>
    </source>
</evidence>
<feature type="compositionally biased region" description="Basic and acidic residues" evidence="1">
    <location>
        <begin position="85"/>
        <end position="99"/>
    </location>
</feature>
<keyword evidence="2" id="KW-0732">Signal</keyword>
<accession>A0A2A2JIA2</accession>
<sequence>MLTANLIFLQFTLTSILLKYCDAYIINTKQTSELSQKSDDVPILNPDVQTLTSESQSTTTAPQTKETILHLLADLTKALIEEIEERQNHQEKRSEDKPVSRTKRHKNSASSGNSKRPRIGGHIVMGKR</sequence>
<evidence type="ECO:0000256" key="2">
    <source>
        <dbReference type="SAM" id="SignalP"/>
    </source>
</evidence>
<name>A0A2A2JIA2_9BILA</name>
<feature type="compositionally biased region" description="Basic residues" evidence="1">
    <location>
        <begin position="115"/>
        <end position="128"/>
    </location>
</feature>
<proteinExistence type="predicted"/>
<reference evidence="3 4" key="1">
    <citation type="journal article" date="2017" name="Curr. Biol.">
        <title>Genome architecture and evolution of a unichromosomal asexual nematode.</title>
        <authorList>
            <person name="Fradin H."/>
            <person name="Zegar C."/>
            <person name="Gutwein M."/>
            <person name="Lucas J."/>
            <person name="Kovtun M."/>
            <person name="Corcoran D."/>
            <person name="Baugh L.R."/>
            <person name="Kiontke K."/>
            <person name="Gunsalus K."/>
            <person name="Fitch D.H."/>
            <person name="Piano F."/>
        </authorList>
    </citation>
    <scope>NUCLEOTIDE SEQUENCE [LARGE SCALE GENOMIC DNA]</scope>
    <source>
        <strain evidence="3">PF1309</strain>
    </source>
</reference>
<organism evidence="3 4">
    <name type="scientific">Diploscapter pachys</name>
    <dbReference type="NCBI Taxonomy" id="2018661"/>
    <lineage>
        <taxon>Eukaryota</taxon>
        <taxon>Metazoa</taxon>
        <taxon>Ecdysozoa</taxon>
        <taxon>Nematoda</taxon>
        <taxon>Chromadorea</taxon>
        <taxon>Rhabditida</taxon>
        <taxon>Rhabditina</taxon>
        <taxon>Rhabditomorpha</taxon>
        <taxon>Rhabditoidea</taxon>
        <taxon>Rhabditidae</taxon>
        <taxon>Diploscapter</taxon>
    </lineage>
</organism>
<evidence type="ECO:0000256" key="1">
    <source>
        <dbReference type="SAM" id="MobiDB-lite"/>
    </source>
</evidence>
<feature type="region of interest" description="Disordered" evidence="1">
    <location>
        <begin position="83"/>
        <end position="128"/>
    </location>
</feature>
<keyword evidence="4" id="KW-1185">Reference proteome</keyword>
<evidence type="ECO:0000313" key="3">
    <source>
        <dbReference type="EMBL" id="PAV61476.1"/>
    </source>
</evidence>
<dbReference type="AlphaFoldDB" id="A0A2A2JIA2"/>
<comment type="caution">
    <text evidence="3">The sequence shown here is derived from an EMBL/GenBank/DDBJ whole genome shotgun (WGS) entry which is preliminary data.</text>
</comment>
<dbReference type="EMBL" id="LIAE01010412">
    <property type="protein sequence ID" value="PAV61476.1"/>
    <property type="molecule type" value="Genomic_DNA"/>
</dbReference>
<feature type="chain" id="PRO_5012245915" evidence="2">
    <location>
        <begin position="24"/>
        <end position="128"/>
    </location>
</feature>